<dbReference type="SMART" id="SM00829">
    <property type="entry name" value="PKS_ER"/>
    <property type="match status" value="1"/>
</dbReference>
<dbReference type="EMBL" id="CP141059">
    <property type="protein sequence ID" value="WQQ25314.1"/>
    <property type="molecule type" value="Genomic_DNA"/>
</dbReference>
<keyword evidence="3" id="KW-1185">Reference proteome</keyword>
<keyword evidence="2" id="KW-0560">Oxidoreductase</keyword>
<dbReference type="SUPFAM" id="SSF51735">
    <property type="entry name" value="NAD(P)-binding Rossmann-fold domains"/>
    <property type="match status" value="1"/>
</dbReference>
<dbReference type="InterPro" id="IPR013149">
    <property type="entry name" value="ADH-like_C"/>
</dbReference>
<evidence type="ECO:0000313" key="3">
    <source>
        <dbReference type="Proteomes" id="UP001327225"/>
    </source>
</evidence>
<dbReference type="RefSeq" id="WP_322936744.1">
    <property type="nucleotide sequence ID" value="NZ_CP141059.1"/>
</dbReference>
<gene>
    <name evidence="2" type="ORF">SHK19_15245</name>
</gene>
<reference evidence="3" key="1">
    <citation type="submission" date="2023-12" db="EMBL/GenBank/DDBJ databases">
        <title>Novel species in genus Nocardioides.</title>
        <authorList>
            <person name="Zhou H."/>
        </authorList>
    </citation>
    <scope>NUCLEOTIDE SEQUENCE [LARGE SCALE GENOMIC DNA]</scope>
    <source>
        <strain evidence="3">HM61</strain>
    </source>
</reference>
<feature type="domain" description="Enoyl reductase (ER)" evidence="1">
    <location>
        <begin position="11"/>
        <end position="319"/>
    </location>
</feature>
<dbReference type="Proteomes" id="UP001327225">
    <property type="component" value="Chromosome"/>
</dbReference>
<dbReference type="PANTHER" id="PTHR43677:SF4">
    <property type="entry name" value="QUINONE OXIDOREDUCTASE-LIKE PROTEIN 2"/>
    <property type="match status" value="1"/>
</dbReference>
<dbReference type="EC" id="1.-.-.-" evidence="2"/>
<dbReference type="CDD" id="cd08241">
    <property type="entry name" value="QOR1"/>
    <property type="match status" value="1"/>
</dbReference>
<name>A0ABZ0ZLX8_9ACTN</name>
<sequence>MRSLQVTELDGPSGVSVQDVPDISAQEGQVLVEVKALGLSWPDLLQTKGEYQIKPDLPFQLGVDFAGVVRSAPADSGLAEGQRVACCLPYGGGADLVSIHPESVFPLPDRYSFEQGAALPMNYLTAEFALATRGALGEGDTLLVTGAAGGVGTASIQVGKGLGARVIAVVSTPDKAAFAKDAGADEAVLAPGFLPQVKEITGPSGVDVVLDVVGEPLMTDALRSLGAQGRLLVVGFTGGAIPAVKVNRLLLNNIDVRGVGWGAYAMVRPGYMTAQWERLLPMMESGVIDPPIGNVYSLDQVTDALVEMDERRTLGKSVVLL</sequence>
<dbReference type="InterPro" id="IPR051397">
    <property type="entry name" value="Zn-ADH-like_protein"/>
</dbReference>
<dbReference type="SUPFAM" id="SSF50129">
    <property type="entry name" value="GroES-like"/>
    <property type="match status" value="1"/>
</dbReference>
<dbReference type="PANTHER" id="PTHR43677">
    <property type="entry name" value="SHORT-CHAIN DEHYDROGENASE/REDUCTASE"/>
    <property type="match status" value="1"/>
</dbReference>
<dbReference type="InterPro" id="IPR013154">
    <property type="entry name" value="ADH-like_N"/>
</dbReference>
<evidence type="ECO:0000313" key="2">
    <source>
        <dbReference type="EMBL" id="WQQ25314.1"/>
    </source>
</evidence>
<dbReference type="Pfam" id="PF08240">
    <property type="entry name" value="ADH_N"/>
    <property type="match status" value="1"/>
</dbReference>
<dbReference type="Gene3D" id="3.90.180.10">
    <property type="entry name" value="Medium-chain alcohol dehydrogenases, catalytic domain"/>
    <property type="match status" value="1"/>
</dbReference>
<dbReference type="PROSITE" id="PS01162">
    <property type="entry name" value="QOR_ZETA_CRYSTAL"/>
    <property type="match status" value="1"/>
</dbReference>
<evidence type="ECO:0000259" key="1">
    <source>
        <dbReference type="SMART" id="SM00829"/>
    </source>
</evidence>
<proteinExistence type="predicted"/>
<accession>A0ABZ0ZLX8</accession>
<dbReference type="InterPro" id="IPR002364">
    <property type="entry name" value="Quin_OxRdtase/zeta-crystal_CS"/>
</dbReference>
<dbReference type="GO" id="GO:0016491">
    <property type="term" value="F:oxidoreductase activity"/>
    <property type="evidence" value="ECO:0007669"/>
    <property type="project" value="UniProtKB-KW"/>
</dbReference>
<dbReference type="Gene3D" id="3.40.50.720">
    <property type="entry name" value="NAD(P)-binding Rossmann-like Domain"/>
    <property type="match status" value="1"/>
</dbReference>
<dbReference type="InterPro" id="IPR020843">
    <property type="entry name" value="ER"/>
</dbReference>
<organism evidence="2 3">
    <name type="scientific">Nocardioides bizhenqiangii</name>
    <dbReference type="NCBI Taxonomy" id="3095076"/>
    <lineage>
        <taxon>Bacteria</taxon>
        <taxon>Bacillati</taxon>
        <taxon>Actinomycetota</taxon>
        <taxon>Actinomycetes</taxon>
        <taxon>Propionibacteriales</taxon>
        <taxon>Nocardioidaceae</taxon>
        <taxon>Nocardioides</taxon>
    </lineage>
</organism>
<dbReference type="InterPro" id="IPR036291">
    <property type="entry name" value="NAD(P)-bd_dom_sf"/>
</dbReference>
<protein>
    <submittedName>
        <fullName evidence="2">NADPH:quinone oxidoreductase family protein</fullName>
        <ecNumber evidence="2">1.-.-.-</ecNumber>
    </submittedName>
</protein>
<dbReference type="InterPro" id="IPR011032">
    <property type="entry name" value="GroES-like_sf"/>
</dbReference>
<dbReference type="Pfam" id="PF00107">
    <property type="entry name" value="ADH_zinc_N"/>
    <property type="match status" value="1"/>
</dbReference>